<accession>A0A6J4QTS0</accession>
<gene>
    <name evidence="2" type="ORF">AVDCRST_MAG01-01-5035</name>
</gene>
<dbReference type="EMBL" id="CADCUW010000659">
    <property type="protein sequence ID" value="CAA9454743.1"/>
    <property type="molecule type" value="Genomic_DNA"/>
</dbReference>
<feature type="compositionally biased region" description="Gly residues" evidence="1">
    <location>
        <begin position="210"/>
        <end position="221"/>
    </location>
</feature>
<proteinExistence type="predicted"/>
<feature type="region of interest" description="Disordered" evidence="1">
    <location>
        <begin position="1"/>
        <end position="67"/>
    </location>
</feature>
<sequence length="250" mass="25546">GPPRRAWEEPSPGVRGRAEHGARVGAGLRLGRRARHPFDTDARAGGRAPGRSDPAQDAPEPPAVPRGRAVYLRRPLLSRGLPLRGGVGDAAEGDLLRKVGGLRALPGLLAVPRLAAGAAALQRLPQPLVRRVLGLGGGQRDPHRLVVGRGLLPVLLHGRRPRLAGGDLDGGREAVRPGGEASVRGGVPGDARAHRAAGGARAGGEADAGTPGGKRPGGGRGAPLPAALEVHKAGPEGRPGARVGVWRDRM</sequence>
<protein>
    <submittedName>
        <fullName evidence="2">Gp1</fullName>
    </submittedName>
</protein>
<evidence type="ECO:0000256" key="1">
    <source>
        <dbReference type="SAM" id="MobiDB-lite"/>
    </source>
</evidence>
<feature type="non-terminal residue" evidence="2">
    <location>
        <position position="250"/>
    </location>
</feature>
<dbReference type="AlphaFoldDB" id="A0A6J4QTS0"/>
<feature type="compositionally biased region" description="Low complexity" evidence="1">
    <location>
        <begin position="196"/>
        <end position="209"/>
    </location>
</feature>
<organism evidence="2">
    <name type="scientific">uncultured Rubrobacteraceae bacterium</name>
    <dbReference type="NCBI Taxonomy" id="349277"/>
    <lineage>
        <taxon>Bacteria</taxon>
        <taxon>Bacillati</taxon>
        <taxon>Actinomycetota</taxon>
        <taxon>Rubrobacteria</taxon>
        <taxon>Rubrobacterales</taxon>
        <taxon>Rubrobacteraceae</taxon>
        <taxon>environmental samples</taxon>
    </lineage>
</organism>
<name>A0A6J4QTS0_9ACTN</name>
<feature type="region of interest" description="Disordered" evidence="1">
    <location>
        <begin position="165"/>
        <end position="250"/>
    </location>
</feature>
<evidence type="ECO:0000313" key="2">
    <source>
        <dbReference type="EMBL" id="CAA9454743.1"/>
    </source>
</evidence>
<reference evidence="2" key="1">
    <citation type="submission" date="2020-02" db="EMBL/GenBank/DDBJ databases">
        <authorList>
            <person name="Meier V. D."/>
        </authorList>
    </citation>
    <scope>NUCLEOTIDE SEQUENCE</scope>
    <source>
        <strain evidence="2">AVDCRST_MAG01</strain>
    </source>
</reference>
<feature type="non-terminal residue" evidence="2">
    <location>
        <position position="1"/>
    </location>
</feature>